<proteinExistence type="predicted"/>
<dbReference type="InterPro" id="IPR029016">
    <property type="entry name" value="GAF-like_dom_sf"/>
</dbReference>
<protein>
    <submittedName>
        <fullName evidence="3">GAF domain-containing protein</fullName>
    </submittedName>
</protein>
<dbReference type="SUPFAM" id="SSF55781">
    <property type="entry name" value="GAF domain-like"/>
    <property type="match status" value="1"/>
</dbReference>
<evidence type="ECO:0000259" key="2">
    <source>
        <dbReference type="PROSITE" id="PS50046"/>
    </source>
</evidence>
<comment type="caution">
    <text evidence="3">The sequence shown here is derived from an EMBL/GenBank/DDBJ whole genome shotgun (WGS) entry which is preliminary data.</text>
</comment>
<reference evidence="3 4" key="1">
    <citation type="journal article" date="2020" name="ISME J.">
        <title>Comparative genomics reveals insights into cyanobacterial evolution and habitat adaptation.</title>
        <authorList>
            <person name="Chen M.Y."/>
            <person name="Teng W.K."/>
            <person name="Zhao L."/>
            <person name="Hu C.X."/>
            <person name="Zhou Y.K."/>
            <person name="Han B.P."/>
            <person name="Song L.R."/>
            <person name="Shu W.S."/>
        </authorList>
    </citation>
    <scope>NUCLEOTIDE SEQUENCE [LARGE SCALE GENOMIC DNA]</scope>
    <source>
        <strain evidence="3 4">FACHB-1040</strain>
    </source>
</reference>
<gene>
    <name evidence="3" type="ORF">H6F99_22945</name>
</gene>
<sequence length="187" mass="21392">MQLPFDSAQGKPSSPEFENRSNCHPDEGLQKLLNRLVIRIERDELVRKTTNHLRESLQANRVVLYYFYEQWQGQVTFESLSADEYSILGFTGPSGCFNHEYAALYLEGRVRAIADIELEAIQDCHRDFLRSMQVRANLVVPILIPRGLWGLLVAHHCQSSRNWTLADIELMQTGARTLATDSNILES</sequence>
<dbReference type="Proteomes" id="UP000606721">
    <property type="component" value="Unassembled WGS sequence"/>
</dbReference>
<accession>A0ABR8C1U3</accession>
<dbReference type="InterPro" id="IPR016132">
    <property type="entry name" value="Phyto_chromo_attachment"/>
</dbReference>
<dbReference type="PROSITE" id="PS50046">
    <property type="entry name" value="PHYTOCHROME_2"/>
    <property type="match status" value="1"/>
</dbReference>
<evidence type="ECO:0000313" key="3">
    <source>
        <dbReference type="EMBL" id="MBD2281024.1"/>
    </source>
</evidence>
<dbReference type="Gene3D" id="3.30.450.40">
    <property type="match status" value="1"/>
</dbReference>
<evidence type="ECO:0000256" key="1">
    <source>
        <dbReference type="SAM" id="MobiDB-lite"/>
    </source>
</evidence>
<feature type="domain" description="Phytochrome chromophore attachment site" evidence="2">
    <location>
        <begin position="41"/>
        <end position="171"/>
    </location>
</feature>
<dbReference type="SMART" id="SM00065">
    <property type="entry name" value="GAF"/>
    <property type="match status" value="1"/>
</dbReference>
<keyword evidence="4" id="KW-1185">Reference proteome</keyword>
<dbReference type="InterPro" id="IPR003018">
    <property type="entry name" value="GAF"/>
</dbReference>
<evidence type="ECO:0000313" key="4">
    <source>
        <dbReference type="Proteomes" id="UP000606721"/>
    </source>
</evidence>
<dbReference type="RefSeq" id="WP_190384326.1">
    <property type="nucleotide sequence ID" value="NZ_JACJQT010000085.1"/>
</dbReference>
<organism evidence="3 4">
    <name type="scientific">Aphanizomenon flos-aquae FACHB-1040</name>
    <dbReference type="NCBI Taxonomy" id="2692887"/>
    <lineage>
        <taxon>Bacteria</taxon>
        <taxon>Bacillati</taxon>
        <taxon>Cyanobacteriota</taxon>
        <taxon>Cyanophyceae</taxon>
        <taxon>Nostocales</taxon>
        <taxon>Aphanizomenonaceae</taxon>
        <taxon>Aphanizomenon</taxon>
    </lineage>
</organism>
<name>A0ABR8C1U3_APHFL</name>
<dbReference type="Pfam" id="PF01590">
    <property type="entry name" value="GAF"/>
    <property type="match status" value="1"/>
</dbReference>
<feature type="region of interest" description="Disordered" evidence="1">
    <location>
        <begin position="1"/>
        <end position="25"/>
    </location>
</feature>
<dbReference type="EMBL" id="JACJQT010000085">
    <property type="protein sequence ID" value="MBD2281024.1"/>
    <property type="molecule type" value="Genomic_DNA"/>
</dbReference>